<name>A0A074LMD0_9BACL</name>
<feature type="region of interest" description="Disordered" evidence="1">
    <location>
        <begin position="1"/>
        <end position="65"/>
    </location>
</feature>
<accession>A0A074LMD0</accession>
<reference evidence="2 3" key="1">
    <citation type="journal article" date="2013" name="Int. J. Syst. Evol. Microbiol.">
        <title>Tumebacillus flagellatus sp. nov., an alpha-amylase/pullulanase-producing bacterium isolated from cassava wastewater.</title>
        <authorList>
            <person name="Wang Q."/>
            <person name="Xie N."/>
            <person name="Qin Y."/>
            <person name="Shen N."/>
            <person name="Zhu J."/>
            <person name="Mi H."/>
            <person name="Huang R."/>
        </authorList>
    </citation>
    <scope>NUCLEOTIDE SEQUENCE [LARGE SCALE GENOMIC DNA]</scope>
    <source>
        <strain evidence="2 3">GST4</strain>
    </source>
</reference>
<keyword evidence="3" id="KW-1185">Reference proteome</keyword>
<feature type="compositionally biased region" description="Basic and acidic residues" evidence="1">
    <location>
        <begin position="46"/>
        <end position="57"/>
    </location>
</feature>
<evidence type="ECO:0000313" key="2">
    <source>
        <dbReference type="EMBL" id="KEO81660.1"/>
    </source>
</evidence>
<comment type="caution">
    <text evidence="2">The sequence shown here is derived from an EMBL/GenBank/DDBJ whole genome shotgun (WGS) entry which is preliminary data.</text>
</comment>
<organism evidence="2 3">
    <name type="scientific">Tumebacillus flagellatus</name>
    <dbReference type="NCBI Taxonomy" id="1157490"/>
    <lineage>
        <taxon>Bacteria</taxon>
        <taxon>Bacillati</taxon>
        <taxon>Bacillota</taxon>
        <taxon>Bacilli</taxon>
        <taxon>Bacillales</taxon>
        <taxon>Alicyclobacillaceae</taxon>
        <taxon>Tumebacillus</taxon>
    </lineage>
</organism>
<sequence length="65" mass="6702">MDQGGLRAEAGRCGTRRGGGATLPRRDPTAGGGGTGVPDARGACVWRREPRAGEGNRRIRSTVPS</sequence>
<dbReference type="AlphaFoldDB" id="A0A074LMD0"/>
<evidence type="ECO:0000313" key="3">
    <source>
        <dbReference type="Proteomes" id="UP000027931"/>
    </source>
</evidence>
<gene>
    <name evidence="2" type="ORF">EL26_19500</name>
</gene>
<dbReference type="EMBL" id="JMIR01000033">
    <property type="protein sequence ID" value="KEO81660.1"/>
    <property type="molecule type" value="Genomic_DNA"/>
</dbReference>
<dbReference type="Proteomes" id="UP000027931">
    <property type="component" value="Unassembled WGS sequence"/>
</dbReference>
<proteinExistence type="predicted"/>
<evidence type="ECO:0000256" key="1">
    <source>
        <dbReference type="SAM" id="MobiDB-lite"/>
    </source>
</evidence>
<protein>
    <submittedName>
        <fullName evidence="2">Uncharacterized protein</fullName>
    </submittedName>
</protein>